<comment type="caution">
    <text evidence="1">The sequence shown here is derived from an EMBL/GenBank/DDBJ whole genome shotgun (WGS) entry which is preliminary data.</text>
</comment>
<dbReference type="RefSeq" id="WP_315733662.1">
    <property type="nucleotide sequence ID" value="NZ_JAVYII010000006.1"/>
</dbReference>
<proteinExistence type="predicted"/>
<dbReference type="Gene3D" id="3.40.50.1400">
    <property type="match status" value="2"/>
</dbReference>
<evidence type="ECO:0000313" key="2">
    <source>
        <dbReference type="Proteomes" id="UP001268542"/>
    </source>
</evidence>
<protein>
    <recommendedName>
        <fullName evidence="3">Sirohydrochlorin ferrochelatase</fullName>
    </recommendedName>
</protein>
<gene>
    <name evidence="1" type="ORF">RDV89_13875</name>
</gene>
<dbReference type="SUPFAM" id="SSF53800">
    <property type="entry name" value="Chelatase"/>
    <property type="match status" value="1"/>
</dbReference>
<evidence type="ECO:0000313" key="1">
    <source>
        <dbReference type="EMBL" id="MDT9594167.1"/>
    </source>
</evidence>
<reference evidence="1 2" key="1">
    <citation type="submission" date="2023-08" db="EMBL/GenBank/DDBJ databases">
        <title>Nocardioides seae sp. nov., a bacterium isolated from a soil.</title>
        <authorList>
            <person name="Wang X."/>
        </authorList>
    </citation>
    <scope>NUCLEOTIDE SEQUENCE [LARGE SCALE GENOMIC DNA]</scope>
    <source>
        <strain evidence="1 2">YZH12</strain>
    </source>
</reference>
<sequence length="262" mass="26793">MSERPVLVTVTPSVAGRADHIVARAVAVQAARRLGGVPRAAATSRATVEREVAPSAEGDLVHLPVGDRRDLSRLLVRLDEAGLRAVVVPLALGSGPAEVARLGGHAVAGRVAVTPPLGAHPLVVDALVRRVAAVGLRERDTVVLAGADDDLRAAAALLRSRRGGADVRTAGLLDADAPLADRVVEVRRAAAGRVVVAPWVLGPGEVFDRVRAGAEVAGADAVAEPVGAHPMVVALVARRYLAGARLLDAAARRVRPGALPAA</sequence>
<keyword evidence="2" id="KW-1185">Reference proteome</keyword>
<name>A0ABU3PY48_9ACTN</name>
<dbReference type="PANTHER" id="PTHR33542">
    <property type="entry name" value="SIROHYDROCHLORIN FERROCHELATASE, CHLOROPLASTIC"/>
    <property type="match status" value="1"/>
</dbReference>
<accession>A0ABU3PY48</accession>
<dbReference type="EMBL" id="JAVYII010000006">
    <property type="protein sequence ID" value="MDT9594167.1"/>
    <property type="molecule type" value="Genomic_DNA"/>
</dbReference>
<dbReference type="PANTHER" id="PTHR33542:SF5">
    <property type="entry name" value="FERROCHELATASE CHE1"/>
    <property type="match status" value="1"/>
</dbReference>
<dbReference type="InterPro" id="IPR050963">
    <property type="entry name" value="Sirohydro_Cobaltochel/CbiX"/>
</dbReference>
<organism evidence="1 2">
    <name type="scientific">Nocardioides imazamoxiresistens</name>
    <dbReference type="NCBI Taxonomy" id="3231893"/>
    <lineage>
        <taxon>Bacteria</taxon>
        <taxon>Bacillati</taxon>
        <taxon>Actinomycetota</taxon>
        <taxon>Actinomycetes</taxon>
        <taxon>Propionibacteriales</taxon>
        <taxon>Nocardioidaceae</taxon>
        <taxon>Nocardioides</taxon>
    </lineage>
</organism>
<evidence type="ECO:0008006" key="3">
    <source>
        <dbReference type="Google" id="ProtNLM"/>
    </source>
</evidence>
<dbReference type="Proteomes" id="UP001268542">
    <property type="component" value="Unassembled WGS sequence"/>
</dbReference>